<proteinExistence type="predicted"/>
<dbReference type="EMBL" id="QYZP01000001">
    <property type="protein sequence ID" value="RJN32727.1"/>
    <property type="molecule type" value="Genomic_DNA"/>
</dbReference>
<sequence length="140" mass="15898">MRWSRRGEWGPDLYGGPRLRPDQWAPLEARIIAADIDAAERAVEELTGFMDFFREDIDGTPIAGVTDGQLAVTHSAETDSFGRKMLRVWFFAGGPVGHTVPDAFERLRKAASSLVDEFNADGIEIHEIRWNEHPYIRRPF</sequence>
<dbReference type="OrthoDB" id="4964211at2"/>
<comment type="caution">
    <text evidence="1">The sequence shown here is derived from an EMBL/GenBank/DDBJ whole genome shotgun (WGS) entry which is preliminary data.</text>
</comment>
<gene>
    <name evidence="1" type="ORF">D3250_02570</name>
</gene>
<evidence type="ECO:0008006" key="3">
    <source>
        <dbReference type="Google" id="ProtNLM"/>
    </source>
</evidence>
<accession>A0A3A4FC93</accession>
<organism evidence="1 2">
    <name type="scientific">Nesterenkonia natronophila</name>
    <dbReference type="NCBI Taxonomy" id="2174932"/>
    <lineage>
        <taxon>Bacteria</taxon>
        <taxon>Bacillati</taxon>
        <taxon>Actinomycetota</taxon>
        <taxon>Actinomycetes</taxon>
        <taxon>Micrococcales</taxon>
        <taxon>Micrococcaceae</taxon>
        <taxon>Nesterenkonia</taxon>
    </lineage>
</organism>
<dbReference type="AlphaFoldDB" id="A0A3A4FC93"/>
<name>A0A3A4FC93_9MICC</name>
<evidence type="ECO:0000313" key="2">
    <source>
        <dbReference type="Proteomes" id="UP000266615"/>
    </source>
</evidence>
<dbReference type="RefSeq" id="WP_119901773.1">
    <property type="nucleotide sequence ID" value="NZ_QYZP01000001.1"/>
</dbReference>
<reference evidence="1 2" key="1">
    <citation type="submission" date="2018-09" db="EMBL/GenBank/DDBJ databases">
        <title>Nesterenkonia natronophila sp. nov., an alkaliphilic actinobacteriume isolated from a soda lake, and emended description of the genus Nesterenkonia.</title>
        <authorList>
            <person name="Menes R.J."/>
            <person name="Iriarte A."/>
        </authorList>
    </citation>
    <scope>NUCLEOTIDE SEQUENCE [LARGE SCALE GENOMIC DNA]</scope>
    <source>
        <strain evidence="1 2">M8</strain>
    </source>
</reference>
<evidence type="ECO:0000313" key="1">
    <source>
        <dbReference type="EMBL" id="RJN32727.1"/>
    </source>
</evidence>
<keyword evidence="2" id="KW-1185">Reference proteome</keyword>
<dbReference type="Proteomes" id="UP000266615">
    <property type="component" value="Unassembled WGS sequence"/>
</dbReference>
<protein>
    <recommendedName>
        <fullName evidence="3">DUF695 domain-containing protein</fullName>
    </recommendedName>
</protein>